<keyword evidence="9" id="KW-0012">Acyltransferase</keyword>
<comment type="pathway">
    <text evidence="6">Amino-acid biosynthesis; L-isoleucine biosynthesis; 2-oxobutanoate from pyruvate: step 1/3.</text>
</comment>
<dbReference type="SMART" id="SM00917">
    <property type="entry name" value="LeuA_dimer"/>
    <property type="match status" value="1"/>
</dbReference>
<evidence type="ECO:0000256" key="3">
    <source>
        <dbReference type="ARBA" id="ARBA00022624"/>
    </source>
</evidence>
<dbReference type="InterPro" id="IPR024890">
    <property type="entry name" value="Citramalate_synthase_CimA"/>
</dbReference>
<dbReference type="KEGG" id="mend:L6E24_06980"/>
<feature type="domain" description="Pyruvate carboxyltransferase" evidence="8">
    <location>
        <begin position="11"/>
        <end position="259"/>
    </location>
</feature>
<dbReference type="InterPro" id="IPR002034">
    <property type="entry name" value="AIPM/Hcit_synth_CS"/>
</dbReference>
<organism evidence="9 10">
    <name type="scientific">Methanoplanus endosymbiosus</name>
    <dbReference type="NCBI Taxonomy" id="33865"/>
    <lineage>
        <taxon>Archaea</taxon>
        <taxon>Methanobacteriati</taxon>
        <taxon>Methanobacteriota</taxon>
        <taxon>Stenosarchaea group</taxon>
        <taxon>Methanomicrobia</taxon>
        <taxon>Methanomicrobiales</taxon>
        <taxon>Methanomicrobiaceae</taxon>
        <taxon>Methanoplanus</taxon>
    </lineage>
</organism>
<sequence>MITLFFDNKEIRFLDTTLRDGEQTPGVSLTPEQKLEIATALSDIGVNVIEAGSAIASEGEREAIKLISEAGLSAECCTYSRARTGDVDLAVESGADSVHLVVPVSDLHIEKKMGKTRDEVFAMAMETTEYAKERGLIVELSGEDASRADQEFLRGLFKAGTEHGADRLCFCDTVGLMTPERVRDYIPELCFAPLSIHCHNDLGFALSNTVEALKAGASCAHVTVNGLGERAGNTSFEELVMSLEKLYDFHTGIQTEKLYRLSTLVSRLTRVPLATNKPIVGAMAFTHESGIHAHGLMKDSGTYEPMRPETVGRTRRIVLGKHSGSASVKAALTELGYKPNEKQLAEIVKRIKELGDSGIKVSDADVMAIADAVMLLECRPVLSMKQFTVVSGNTVIPTASVTMSVHGEEVTGAATGTGPVDAALKVLQQSVSVGGEITLEDYHVDAITGGTDAVVDVTVKLSRNGRVITSRGARTDIIEASVEAVLSGMNRLLRRENEDRSTDTD</sequence>
<comment type="subunit">
    <text evidence="6">Homodimer.</text>
</comment>
<dbReference type="GO" id="GO:0043714">
    <property type="term" value="F:(R)-citramalate synthase activity"/>
    <property type="evidence" value="ECO:0007669"/>
    <property type="project" value="UniProtKB-EC"/>
</dbReference>
<dbReference type="SUPFAM" id="SSF51569">
    <property type="entry name" value="Aldolase"/>
    <property type="match status" value="1"/>
</dbReference>
<evidence type="ECO:0000256" key="1">
    <source>
        <dbReference type="ARBA" id="ARBA00006154"/>
    </source>
</evidence>
<dbReference type="AlphaFoldDB" id="A0A9E7PJL7"/>
<dbReference type="PROSITE" id="PS50991">
    <property type="entry name" value="PYR_CT"/>
    <property type="match status" value="1"/>
</dbReference>
<dbReference type="EC" id="2.3.3.21" evidence="6"/>
<keyword evidence="2 6" id="KW-0028">Amino-acid biosynthesis</keyword>
<dbReference type="PROSITE" id="PS00816">
    <property type="entry name" value="AIPM_HOMOCIT_SYNTH_2"/>
    <property type="match status" value="1"/>
</dbReference>
<accession>A0A9E7PJL7</accession>
<keyword evidence="3 6" id="KW-0412">Isoleucine biosynthesis</keyword>
<evidence type="ECO:0000256" key="6">
    <source>
        <dbReference type="HAMAP-Rule" id="MF_01028"/>
    </source>
</evidence>
<dbReference type="GO" id="GO:0003852">
    <property type="term" value="F:2-isopropylmalate synthase activity"/>
    <property type="evidence" value="ECO:0007669"/>
    <property type="project" value="InterPro"/>
</dbReference>
<comment type="similarity">
    <text evidence="1 6 7">Belongs to the alpha-IPM synthase/homocitrate synthase family.</text>
</comment>
<protein>
    <recommendedName>
        <fullName evidence="6">Putative (R)-citramalate synthase CimA</fullName>
        <ecNumber evidence="6">2.3.3.21</ecNumber>
    </recommendedName>
</protein>
<dbReference type="SUPFAM" id="SSF110921">
    <property type="entry name" value="2-isopropylmalate synthase LeuA, allosteric (dimerisation) domain"/>
    <property type="match status" value="1"/>
</dbReference>
<keyword evidence="5 6" id="KW-0100">Branched-chain amino acid biosynthesis</keyword>
<evidence type="ECO:0000256" key="2">
    <source>
        <dbReference type="ARBA" id="ARBA00022605"/>
    </source>
</evidence>
<dbReference type="Pfam" id="PF22617">
    <property type="entry name" value="HCS_D2"/>
    <property type="match status" value="1"/>
</dbReference>
<dbReference type="Pfam" id="PF00682">
    <property type="entry name" value="HMGL-like"/>
    <property type="match status" value="1"/>
</dbReference>
<dbReference type="NCBIfam" id="NF002085">
    <property type="entry name" value="PRK00915.1-2"/>
    <property type="match status" value="1"/>
</dbReference>
<keyword evidence="10" id="KW-1185">Reference proteome</keyword>
<dbReference type="PANTHER" id="PTHR42880">
    <property type="entry name" value="HOMOCITRATE SYNTHASE"/>
    <property type="match status" value="1"/>
</dbReference>
<name>A0A9E7PJL7_9EURY</name>
<evidence type="ECO:0000313" key="9">
    <source>
        <dbReference type="EMBL" id="UUX91130.1"/>
    </source>
</evidence>
<dbReference type="GO" id="GO:0009097">
    <property type="term" value="P:isoleucine biosynthetic process"/>
    <property type="evidence" value="ECO:0007669"/>
    <property type="project" value="UniProtKB-UniRule"/>
</dbReference>
<evidence type="ECO:0000313" key="10">
    <source>
        <dbReference type="Proteomes" id="UP001060368"/>
    </source>
</evidence>
<comment type="function">
    <text evidence="6">Catalyzes the condensation of pyruvate and acetyl-coenzyme A to form (R)-citramalate.</text>
</comment>
<dbReference type="Proteomes" id="UP001060368">
    <property type="component" value="Chromosome"/>
</dbReference>
<evidence type="ECO:0000256" key="4">
    <source>
        <dbReference type="ARBA" id="ARBA00022679"/>
    </source>
</evidence>
<keyword evidence="4 6" id="KW-0808">Transferase</keyword>
<dbReference type="NCBIfam" id="TIGR02090">
    <property type="entry name" value="LEU1_arch"/>
    <property type="match status" value="1"/>
</dbReference>
<dbReference type="Gene3D" id="3.20.20.70">
    <property type="entry name" value="Aldolase class I"/>
    <property type="match status" value="1"/>
</dbReference>
<proteinExistence type="inferred from homology"/>
<evidence type="ECO:0000259" key="8">
    <source>
        <dbReference type="PROSITE" id="PS50991"/>
    </source>
</evidence>
<evidence type="ECO:0000256" key="5">
    <source>
        <dbReference type="ARBA" id="ARBA00023304"/>
    </source>
</evidence>
<dbReference type="Pfam" id="PF08502">
    <property type="entry name" value="LeuA_dimer"/>
    <property type="match status" value="1"/>
</dbReference>
<dbReference type="CDD" id="cd07940">
    <property type="entry name" value="DRE_TIM_IPMS"/>
    <property type="match status" value="1"/>
</dbReference>
<dbReference type="EMBL" id="CP096115">
    <property type="protein sequence ID" value="UUX91130.1"/>
    <property type="molecule type" value="Genomic_DNA"/>
</dbReference>
<dbReference type="PANTHER" id="PTHR42880:SF2">
    <property type="entry name" value="(R)-CITRAMALATE SYNTHASE CIMA"/>
    <property type="match status" value="1"/>
</dbReference>
<dbReference type="InterPro" id="IPR013709">
    <property type="entry name" value="2-isopropylmalate_synth_dimer"/>
</dbReference>
<dbReference type="InterPro" id="IPR054691">
    <property type="entry name" value="LeuA/HCS_post-cat"/>
</dbReference>
<dbReference type="InterPro" id="IPR000891">
    <property type="entry name" value="PYR_CT"/>
</dbReference>
<dbReference type="GeneID" id="74307430"/>
<dbReference type="Gene3D" id="3.30.160.270">
    <property type="match status" value="1"/>
</dbReference>
<gene>
    <name evidence="6" type="primary">cimA</name>
    <name evidence="9" type="ORF">L6E24_06980</name>
</gene>
<evidence type="ECO:0000256" key="7">
    <source>
        <dbReference type="RuleBase" id="RU003523"/>
    </source>
</evidence>
<comment type="catalytic activity">
    <reaction evidence="6">
        <text>pyruvate + acetyl-CoA + H2O = (3R)-citramalate + CoA + H(+)</text>
        <dbReference type="Rhea" id="RHEA:19045"/>
        <dbReference type="ChEBI" id="CHEBI:15361"/>
        <dbReference type="ChEBI" id="CHEBI:15377"/>
        <dbReference type="ChEBI" id="CHEBI:15378"/>
        <dbReference type="ChEBI" id="CHEBI:30934"/>
        <dbReference type="ChEBI" id="CHEBI:57287"/>
        <dbReference type="ChEBI" id="CHEBI:57288"/>
        <dbReference type="EC" id="2.3.3.21"/>
    </reaction>
</comment>
<dbReference type="GO" id="GO:0009098">
    <property type="term" value="P:L-leucine biosynthetic process"/>
    <property type="evidence" value="ECO:0007669"/>
    <property type="project" value="InterPro"/>
</dbReference>
<dbReference type="Gene3D" id="1.10.238.260">
    <property type="match status" value="1"/>
</dbReference>
<dbReference type="InterPro" id="IPR011830">
    <property type="entry name" value="LEU1_arch"/>
</dbReference>
<dbReference type="InterPro" id="IPR036230">
    <property type="entry name" value="LeuA_allosteric_dom_sf"/>
</dbReference>
<dbReference type="InterPro" id="IPR013785">
    <property type="entry name" value="Aldolase_TIM"/>
</dbReference>
<dbReference type="PROSITE" id="PS00815">
    <property type="entry name" value="AIPM_HOMOCIT_SYNTH_1"/>
    <property type="match status" value="1"/>
</dbReference>
<dbReference type="HAMAP" id="MF_01028">
    <property type="entry name" value="CimA"/>
    <property type="match status" value="1"/>
</dbReference>
<dbReference type="FunFam" id="1.10.238.260:FF:000001">
    <property type="entry name" value="2-isopropylmalate synthase"/>
    <property type="match status" value="1"/>
</dbReference>
<dbReference type="RefSeq" id="WP_257741282.1">
    <property type="nucleotide sequence ID" value="NZ_CP096115.1"/>
</dbReference>
<reference evidence="9" key="1">
    <citation type="submission" date="2022-04" db="EMBL/GenBank/DDBJ databases">
        <title>Complete genome of Methanoplanus endosymbiosus DSM 3599.</title>
        <authorList>
            <person name="Chen S.-C."/>
            <person name="You Y.-T."/>
            <person name="Zhou Y.-Z."/>
            <person name="Lai M.-C."/>
        </authorList>
    </citation>
    <scope>NUCLEOTIDE SEQUENCE</scope>
    <source>
        <strain evidence="9">DSM 3599</strain>
    </source>
</reference>